<protein>
    <recommendedName>
        <fullName evidence="3">ESAT-6-like protein</fullName>
    </recommendedName>
</protein>
<dbReference type="AlphaFoldDB" id="A0A124HJC5"/>
<evidence type="ECO:0000313" key="1">
    <source>
        <dbReference type="EMBL" id="KUN16044.1"/>
    </source>
</evidence>
<reference evidence="1 2" key="1">
    <citation type="submission" date="2015-10" db="EMBL/GenBank/DDBJ databases">
        <title>Draft genome sequence of Streptomyces corchorusii DSM 40340, type strain for the species Streptomyces corchorusii.</title>
        <authorList>
            <person name="Ruckert C."/>
            <person name="Winkler A."/>
            <person name="Kalinowski J."/>
            <person name="Kampfer P."/>
            <person name="Glaeser S."/>
        </authorList>
    </citation>
    <scope>NUCLEOTIDE SEQUENCE [LARGE SCALE GENOMIC DNA]</scope>
    <source>
        <strain evidence="1 2">DSM 40340</strain>
    </source>
</reference>
<evidence type="ECO:0000313" key="2">
    <source>
        <dbReference type="Proteomes" id="UP000053398"/>
    </source>
</evidence>
<dbReference type="RefSeq" id="WP_058084524.1">
    <property type="nucleotide sequence ID" value="NZ_KQ948376.1"/>
</dbReference>
<accession>A0A124HJC5</accession>
<organism evidence="1 2">
    <name type="scientific">Streptomyces corchorusii</name>
    <name type="common">Streptomyces chibaensis</name>
    <dbReference type="NCBI Taxonomy" id="1903"/>
    <lineage>
        <taxon>Bacteria</taxon>
        <taxon>Bacillati</taxon>
        <taxon>Actinomycetota</taxon>
        <taxon>Actinomycetes</taxon>
        <taxon>Kitasatosporales</taxon>
        <taxon>Streptomycetaceae</taxon>
        <taxon>Streptomyces</taxon>
    </lineage>
</organism>
<dbReference type="Gene3D" id="1.10.287.1060">
    <property type="entry name" value="ESAT-6-like"/>
    <property type="match status" value="1"/>
</dbReference>
<dbReference type="EMBL" id="LMWP01000064">
    <property type="protein sequence ID" value="KUN16044.1"/>
    <property type="molecule type" value="Genomic_DNA"/>
</dbReference>
<comment type="caution">
    <text evidence="1">The sequence shown here is derived from an EMBL/GenBank/DDBJ whole genome shotgun (WGS) entry which is preliminary data.</text>
</comment>
<dbReference type="InterPro" id="IPR036689">
    <property type="entry name" value="ESAT-6-like_sf"/>
</dbReference>
<gene>
    <name evidence="1" type="ORF">AQJ11_41385</name>
</gene>
<keyword evidence="2" id="KW-1185">Reference proteome</keyword>
<evidence type="ECO:0008006" key="3">
    <source>
        <dbReference type="Google" id="ProtNLM"/>
    </source>
</evidence>
<sequence>MSDGIDIDHLQVGQSVAAMQEQTRAIERTMSELESNIGTVVGAWTGADSDVYYQRVLPTWHTEVGNLSLILERFFTTLNDVSDNYKKVVQTNAQGFMDIRM</sequence>
<dbReference type="SUPFAM" id="SSF140453">
    <property type="entry name" value="EsxAB dimer-like"/>
    <property type="match status" value="1"/>
</dbReference>
<name>A0A124HJC5_STRCK</name>
<dbReference type="Proteomes" id="UP000053398">
    <property type="component" value="Unassembled WGS sequence"/>
</dbReference>
<proteinExistence type="predicted"/>